<reference evidence="5 6" key="2">
    <citation type="submission" date="2019-05" db="EMBL/GenBank/DDBJ databases">
        <title>Glycomyces buryatensis sp. nov.</title>
        <authorList>
            <person name="Nikitina E."/>
        </authorList>
    </citation>
    <scope>NUCLEOTIDE SEQUENCE [LARGE SCALE GENOMIC DNA]</scope>
    <source>
        <strain evidence="5 6">18</strain>
    </source>
</reference>
<accession>A0A4S8Q203</accession>
<name>A0A4S8Q203_9ACTN</name>
<evidence type="ECO:0000313" key="5">
    <source>
        <dbReference type="EMBL" id="THV37131.1"/>
    </source>
</evidence>
<dbReference type="AlphaFoldDB" id="A0A4S8Q203"/>
<organism evidence="5 6">
    <name type="scientific">Glycomyces buryatensis</name>
    <dbReference type="NCBI Taxonomy" id="2570927"/>
    <lineage>
        <taxon>Bacteria</taxon>
        <taxon>Bacillati</taxon>
        <taxon>Actinomycetota</taxon>
        <taxon>Actinomycetes</taxon>
        <taxon>Glycomycetales</taxon>
        <taxon>Glycomycetaceae</taxon>
        <taxon>Glycomyces</taxon>
    </lineage>
</organism>
<dbReference type="OrthoDB" id="4029976at2"/>
<dbReference type="PIRSF" id="PIRSF000103">
    <property type="entry name" value="HIBADH"/>
    <property type="match status" value="1"/>
</dbReference>
<dbReference type="InterPro" id="IPR013328">
    <property type="entry name" value="6PGD_dom2"/>
</dbReference>
<keyword evidence="6" id="KW-1185">Reference proteome</keyword>
<dbReference type="RefSeq" id="WP_136536400.1">
    <property type="nucleotide sequence ID" value="NZ_STGY01000070.1"/>
</dbReference>
<evidence type="ECO:0000256" key="1">
    <source>
        <dbReference type="ARBA" id="ARBA00009080"/>
    </source>
</evidence>
<dbReference type="Proteomes" id="UP000308760">
    <property type="component" value="Unassembled WGS sequence"/>
</dbReference>
<evidence type="ECO:0000259" key="4">
    <source>
        <dbReference type="Pfam" id="PF21761"/>
    </source>
</evidence>
<keyword evidence="2" id="KW-0560">Oxidoreductase</keyword>
<protein>
    <submittedName>
        <fullName evidence="5">NAD(P)-dependent oxidoreductase</fullName>
    </submittedName>
</protein>
<dbReference type="InterPro" id="IPR048666">
    <property type="entry name" value="RedAm-like_C"/>
</dbReference>
<dbReference type="Gene3D" id="3.40.50.720">
    <property type="entry name" value="NAD(P)-binding Rossmann-like Domain"/>
    <property type="match status" value="1"/>
</dbReference>
<gene>
    <name evidence="5" type="ORF">FAB82_20400</name>
</gene>
<dbReference type="PANTHER" id="PTHR43580:SF2">
    <property type="entry name" value="CYTOKINE-LIKE NUCLEAR FACTOR N-PAC"/>
    <property type="match status" value="1"/>
</dbReference>
<dbReference type="InterPro" id="IPR006115">
    <property type="entry name" value="6PGDH_NADP-bd"/>
</dbReference>
<dbReference type="PANTHER" id="PTHR43580">
    <property type="entry name" value="OXIDOREDUCTASE GLYR1-RELATED"/>
    <property type="match status" value="1"/>
</dbReference>
<dbReference type="SUPFAM" id="SSF51735">
    <property type="entry name" value="NAD(P)-binding Rossmann-fold domains"/>
    <property type="match status" value="1"/>
</dbReference>
<comment type="similarity">
    <text evidence="1">Belongs to the HIBADH-related family.</text>
</comment>
<reference evidence="6" key="1">
    <citation type="submission" date="2019-04" db="EMBL/GenBank/DDBJ databases">
        <title>Nocardioides xinjiangensis sp. nov.</title>
        <authorList>
            <person name="Liu S."/>
        </authorList>
    </citation>
    <scope>NUCLEOTIDE SEQUENCE [LARGE SCALE GENOMIC DNA]</scope>
    <source>
        <strain evidence="6">18</strain>
    </source>
</reference>
<dbReference type="InterPro" id="IPR051265">
    <property type="entry name" value="HIBADH-related_NP60_sf"/>
</dbReference>
<dbReference type="Pfam" id="PF21761">
    <property type="entry name" value="RedAm-like_C"/>
    <property type="match status" value="1"/>
</dbReference>
<evidence type="ECO:0000313" key="6">
    <source>
        <dbReference type="Proteomes" id="UP000308760"/>
    </source>
</evidence>
<dbReference type="InterPro" id="IPR015815">
    <property type="entry name" value="HIBADH-related"/>
</dbReference>
<evidence type="ECO:0000256" key="2">
    <source>
        <dbReference type="ARBA" id="ARBA00023002"/>
    </source>
</evidence>
<comment type="caution">
    <text evidence="5">The sequence shown here is derived from an EMBL/GenBank/DDBJ whole genome shotgun (WGS) entry which is preliminary data.</text>
</comment>
<dbReference type="Pfam" id="PF03446">
    <property type="entry name" value="NAD_binding_2"/>
    <property type="match status" value="1"/>
</dbReference>
<sequence length="288" mass="30466">MTNASITVLGLGAMGSAITARLRETGYDTTVWNRTAAKTEPHVEAGSRAAPTVAEAIKTGDFVLVVLLDHASVREQLEPVADALKEKVVINLTTTTPNESRATAAWAAEHGIAYLDGAIMAVPEMIGGPGSRLLYSGDENAYAIARTILETLGTADYEGTDAGLASLKDMALLSAMDLMFTGYVQAIAMMRTVGVSAYDTAEEVQAWLGAMLPHGRGLAEIIDGRTYETGGQSADFTRAAQASMITASREQGIRADLLEPHLKLLNELAATGRGGKDWLAIIELLTIK</sequence>
<dbReference type="InterPro" id="IPR036291">
    <property type="entry name" value="NAD(P)-bd_dom_sf"/>
</dbReference>
<proteinExistence type="inferred from homology"/>
<dbReference type="GO" id="GO:0050661">
    <property type="term" value="F:NADP binding"/>
    <property type="evidence" value="ECO:0007669"/>
    <property type="project" value="InterPro"/>
</dbReference>
<dbReference type="GO" id="GO:0016491">
    <property type="term" value="F:oxidoreductase activity"/>
    <property type="evidence" value="ECO:0007669"/>
    <property type="project" value="UniProtKB-KW"/>
</dbReference>
<dbReference type="Gene3D" id="1.10.1040.10">
    <property type="entry name" value="N-(1-d-carboxylethyl)-l-norvaline Dehydrogenase, domain 2"/>
    <property type="match status" value="1"/>
</dbReference>
<evidence type="ECO:0000259" key="3">
    <source>
        <dbReference type="Pfam" id="PF03446"/>
    </source>
</evidence>
<dbReference type="EMBL" id="STGY01000070">
    <property type="protein sequence ID" value="THV37131.1"/>
    <property type="molecule type" value="Genomic_DNA"/>
</dbReference>
<feature type="domain" description="NADPH-dependent reductive aminase-like C-terminal" evidence="4">
    <location>
        <begin position="161"/>
        <end position="285"/>
    </location>
</feature>
<feature type="domain" description="6-phosphogluconate dehydrogenase NADP-binding" evidence="3">
    <location>
        <begin position="6"/>
        <end position="154"/>
    </location>
</feature>